<dbReference type="Pfam" id="PF00610">
    <property type="entry name" value="DEP"/>
    <property type="match status" value="1"/>
</dbReference>
<dbReference type="InterPro" id="IPR000961">
    <property type="entry name" value="AGC-kinase_C"/>
</dbReference>
<feature type="domain" description="DEP" evidence="12">
    <location>
        <begin position="521"/>
        <end position="594"/>
    </location>
</feature>
<evidence type="ECO:0000313" key="15">
    <source>
        <dbReference type="Proteomes" id="UP000054408"/>
    </source>
</evidence>
<proteinExistence type="predicted"/>
<keyword evidence="7" id="KW-0067">ATP-binding</keyword>
<dbReference type="SMART" id="SM00220">
    <property type="entry name" value="S_TKc"/>
    <property type="match status" value="1"/>
</dbReference>
<evidence type="ECO:0000313" key="14">
    <source>
        <dbReference type="EMBL" id="KNC50274.1"/>
    </source>
</evidence>
<dbReference type="eggNOG" id="KOG0606">
    <property type="taxonomic scope" value="Eukaryota"/>
</dbReference>
<evidence type="ECO:0000256" key="9">
    <source>
        <dbReference type="ARBA" id="ARBA00048679"/>
    </source>
</evidence>
<dbReference type="CDD" id="cd05579">
    <property type="entry name" value="STKc_MAST_like"/>
    <property type="match status" value="1"/>
</dbReference>
<keyword evidence="2" id="KW-0723">Serine/threonine-protein kinase</keyword>
<accession>A0A0L0DD67</accession>
<dbReference type="Gene3D" id="1.10.10.10">
    <property type="entry name" value="Winged helix-like DNA-binding domain superfamily/Winged helix DNA-binding domain"/>
    <property type="match status" value="1"/>
</dbReference>
<evidence type="ECO:0000256" key="4">
    <source>
        <dbReference type="ARBA" id="ARBA00022679"/>
    </source>
</evidence>
<dbReference type="InterPro" id="IPR000591">
    <property type="entry name" value="DEP_dom"/>
</dbReference>
<dbReference type="EMBL" id="GL349460">
    <property type="protein sequence ID" value="KNC50274.1"/>
    <property type="molecule type" value="Genomic_DNA"/>
</dbReference>
<dbReference type="Proteomes" id="UP000054408">
    <property type="component" value="Unassembled WGS sequence"/>
</dbReference>
<evidence type="ECO:0000256" key="10">
    <source>
        <dbReference type="SAM" id="MobiDB-lite"/>
    </source>
</evidence>
<organism evidence="14 15">
    <name type="scientific">Thecamonas trahens ATCC 50062</name>
    <dbReference type="NCBI Taxonomy" id="461836"/>
    <lineage>
        <taxon>Eukaryota</taxon>
        <taxon>Apusozoa</taxon>
        <taxon>Apusomonadida</taxon>
        <taxon>Apusomonadidae</taxon>
        <taxon>Thecamonas</taxon>
    </lineage>
</organism>
<dbReference type="CDD" id="cd04371">
    <property type="entry name" value="DEP"/>
    <property type="match status" value="1"/>
</dbReference>
<dbReference type="InterPro" id="IPR011009">
    <property type="entry name" value="Kinase-like_dom_sf"/>
</dbReference>
<feature type="compositionally biased region" description="Low complexity" evidence="10">
    <location>
        <begin position="14"/>
        <end position="34"/>
    </location>
</feature>
<feature type="region of interest" description="Disordered" evidence="10">
    <location>
        <begin position="326"/>
        <end position="355"/>
    </location>
</feature>
<sequence length="1220" mass="129891">MDINLVTRSRVEVPDVGSDTDSSSGESASSPISPNFTPAGSPRRPPQPPDTATLASAMSETAVAAHSPRGYGEELVRAKRRNAMAAAGAKERGGVVRARLGSLHGVDRGDGGGGTLSALTKQRVRESLGAFDAYLGSASRPDVPALSQAPLDSMLAMEKSRMNAQLDTFVRLMHMGSPGKGKQHDSVVTRPRALAVSDASRGNSQPVESSLITALRASASSRAASPATDAEACATSSAPVEPGIEAWIAQLTSLAIELRDLSASQLSLAECQGVVSRAQDLRLEIPAPATARQVTQLSAFVTKFLLILAPVSRLLAAQDADASSARGRAQTSAGPPHAIELSSSSSSLGGFDDSCSSASDSGSELSATWHMHPQLQISNLSECVASIGGESEVSRRIASARALRSSGSGATIHGGVSSLTSTDGLGESEDLYSYTPRKLRAMTTASSTELAASLPSRFLDTLPGSMGSAPLVRASDGTPGSSAASDLHFVPIVSIDADSGMDELVPADLNYELLVHKLANPLIGVEIKDRRYHLRKYPNCFVGSDLVSWLGIELGLKRAEATRVGEELLRRGLVEHVVNEQPFIDGFFFYHFTQAAHPLATDGSSVSESGPTEEPSESVLSSLTGMDSDPEDDMSRAIASLGTDDLDTMLAESRTPSPGTIGETRPASGEPCSESPEPEAPGGSGSGSGTRGKSFFSRVSSAGSGDETQVGIEVERESFLLCRICEELVSSSELEVHSRVCVVASKADLKRASCDMRLQRLAQTLQRGSAHPTSTVSEVELISDVEMLQVIAREGAALKVDDDDVVGALEGLLEQLARLQERISGEGCPLAQDVRTFAARVAKLLEEKLGACRERQMISSQLSALTPTKRVAGVAKTRPSQREALVPSIKDFSIIKQISKGGFGRVFLSRKKRTGDLYAIKVLKKDDVVKKNLVDSVYAERNIMAVTHNPFVVRLYYSFQTKSYLYLVMEYLIGGDMGTLLESLGYFSEDLARLYIAQVVLALEHLHSRGIIHRDLKPDNILIDAQGHIKLTDFGLSQLGVIDTLNAESSAGGAPKRSAYRLQGEFSTNPLAETEVQLRSSGVVGTPDYLAPEILLGTGHGAAADWWAIGVLLYEFLFGVPPFNDNSLDLIFDNILNVRIEWFDNEISADARALIEALLRVDPSERLGSAGGADVRAAPFFASIEFESLMDQPMPFRPKPASALDTSYFESEARGINSAR</sequence>
<dbReference type="SUPFAM" id="SSF46785">
    <property type="entry name" value="Winged helix' DNA-binding domain"/>
    <property type="match status" value="1"/>
</dbReference>
<evidence type="ECO:0000256" key="3">
    <source>
        <dbReference type="ARBA" id="ARBA00022553"/>
    </source>
</evidence>
<feature type="region of interest" description="Disordered" evidence="10">
    <location>
        <begin position="1"/>
        <end position="53"/>
    </location>
</feature>
<comment type="catalytic activity">
    <reaction evidence="8">
        <text>L-threonyl-[protein] + ATP = O-phospho-L-threonyl-[protein] + ADP + H(+)</text>
        <dbReference type="Rhea" id="RHEA:46608"/>
        <dbReference type="Rhea" id="RHEA-COMP:11060"/>
        <dbReference type="Rhea" id="RHEA-COMP:11605"/>
        <dbReference type="ChEBI" id="CHEBI:15378"/>
        <dbReference type="ChEBI" id="CHEBI:30013"/>
        <dbReference type="ChEBI" id="CHEBI:30616"/>
        <dbReference type="ChEBI" id="CHEBI:61977"/>
        <dbReference type="ChEBI" id="CHEBI:456216"/>
        <dbReference type="EC" id="2.7.11.1"/>
    </reaction>
</comment>
<dbReference type="PROSITE" id="PS51285">
    <property type="entry name" value="AGC_KINASE_CTER"/>
    <property type="match status" value="1"/>
</dbReference>
<dbReference type="AlphaFoldDB" id="A0A0L0DD67"/>
<dbReference type="SUPFAM" id="SSF56112">
    <property type="entry name" value="Protein kinase-like (PK-like)"/>
    <property type="match status" value="1"/>
</dbReference>
<dbReference type="GO" id="GO:0007010">
    <property type="term" value="P:cytoskeleton organization"/>
    <property type="evidence" value="ECO:0007669"/>
    <property type="project" value="UniProtKB-ARBA"/>
</dbReference>
<keyword evidence="3" id="KW-0597">Phosphoprotein</keyword>
<feature type="compositionally biased region" description="Low complexity" evidence="10">
    <location>
        <begin position="603"/>
        <end position="619"/>
    </location>
</feature>
<dbReference type="Pfam" id="PF00069">
    <property type="entry name" value="Pkinase"/>
    <property type="match status" value="1"/>
</dbReference>
<feature type="compositionally biased region" description="Low complexity" evidence="10">
    <location>
        <begin position="666"/>
        <end position="675"/>
    </location>
</feature>
<feature type="compositionally biased region" description="Low complexity" evidence="10">
    <location>
        <begin position="341"/>
        <end position="355"/>
    </location>
</feature>
<dbReference type="InterPro" id="IPR036388">
    <property type="entry name" value="WH-like_DNA-bd_sf"/>
</dbReference>
<dbReference type="PROSITE" id="PS50186">
    <property type="entry name" value="DEP"/>
    <property type="match status" value="1"/>
</dbReference>
<evidence type="ECO:0000256" key="6">
    <source>
        <dbReference type="ARBA" id="ARBA00022777"/>
    </source>
</evidence>
<dbReference type="OrthoDB" id="63267at2759"/>
<keyword evidence="5" id="KW-0547">Nucleotide-binding</keyword>
<feature type="region of interest" description="Disordered" evidence="10">
    <location>
        <begin position="649"/>
        <end position="708"/>
    </location>
</feature>
<evidence type="ECO:0000256" key="8">
    <source>
        <dbReference type="ARBA" id="ARBA00047899"/>
    </source>
</evidence>
<dbReference type="GeneID" id="25565590"/>
<evidence type="ECO:0000256" key="7">
    <source>
        <dbReference type="ARBA" id="ARBA00022840"/>
    </source>
</evidence>
<feature type="region of interest" description="Disordered" evidence="10">
    <location>
        <begin position="600"/>
        <end position="635"/>
    </location>
</feature>
<dbReference type="PANTHER" id="PTHR24356">
    <property type="entry name" value="SERINE/THREONINE-PROTEIN KINASE"/>
    <property type="match status" value="1"/>
</dbReference>
<name>A0A0L0DD67_THETB</name>
<evidence type="ECO:0000259" key="13">
    <source>
        <dbReference type="PROSITE" id="PS51285"/>
    </source>
</evidence>
<evidence type="ECO:0000256" key="2">
    <source>
        <dbReference type="ARBA" id="ARBA00022527"/>
    </source>
</evidence>
<dbReference type="GO" id="GO:0004674">
    <property type="term" value="F:protein serine/threonine kinase activity"/>
    <property type="evidence" value="ECO:0007669"/>
    <property type="project" value="UniProtKB-KW"/>
</dbReference>
<keyword evidence="6 14" id="KW-0418">Kinase</keyword>
<dbReference type="InterPro" id="IPR050236">
    <property type="entry name" value="Ser_Thr_kinase_AGC"/>
</dbReference>
<evidence type="ECO:0000256" key="5">
    <source>
        <dbReference type="ARBA" id="ARBA00022741"/>
    </source>
</evidence>
<feature type="compositionally biased region" description="Polar residues" evidence="10">
    <location>
        <begin position="697"/>
        <end position="707"/>
    </location>
</feature>
<dbReference type="PROSITE" id="PS50011">
    <property type="entry name" value="PROTEIN_KINASE_DOM"/>
    <property type="match status" value="1"/>
</dbReference>
<comment type="catalytic activity">
    <reaction evidence="9">
        <text>L-seryl-[protein] + ATP = O-phospho-L-seryl-[protein] + ADP + H(+)</text>
        <dbReference type="Rhea" id="RHEA:17989"/>
        <dbReference type="Rhea" id="RHEA-COMP:9863"/>
        <dbReference type="Rhea" id="RHEA-COMP:11604"/>
        <dbReference type="ChEBI" id="CHEBI:15378"/>
        <dbReference type="ChEBI" id="CHEBI:29999"/>
        <dbReference type="ChEBI" id="CHEBI:30616"/>
        <dbReference type="ChEBI" id="CHEBI:83421"/>
        <dbReference type="ChEBI" id="CHEBI:456216"/>
        <dbReference type="EC" id="2.7.11.1"/>
    </reaction>
</comment>
<dbReference type="PANTHER" id="PTHR24356:SF1">
    <property type="entry name" value="SERINE_THREONINE-PROTEIN KINASE GREATWALL"/>
    <property type="match status" value="1"/>
</dbReference>
<dbReference type="GO" id="GO:0035556">
    <property type="term" value="P:intracellular signal transduction"/>
    <property type="evidence" value="ECO:0007669"/>
    <property type="project" value="InterPro"/>
</dbReference>
<reference evidence="14 15" key="1">
    <citation type="submission" date="2010-05" db="EMBL/GenBank/DDBJ databases">
        <title>The Genome Sequence of Thecamonas trahens ATCC 50062.</title>
        <authorList>
            <consortium name="The Broad Institute Genome Sequencing Platform"/>
            <person name="Russ C."/>
            <person name="Cuomo C."/>
            <person name="Shea T."/>
            <person name="Young S.K."/>
            <person name="Zeng Q."/>
            <person name="Koehrsen M."/>
            <person name="Haas B."/>
            <person name="Borodovsky M."/>
            <person name="Guigo R."/>
            <person name="Alvarado L."/>
            <person name="Berlin A."/>
            <person name="Bochicchio J."/>
            <person name="Borenstein D."/>
            <person name="Chapman S."/>
            <person name="Chen Z."/>
            <person name="Freedman E."/>
            <person name="Gellesch M."/>
            <person name="Goldberg J."/>
            <person name="Griggs A."/>
            <person name="Gujja S."/>
            <person name="Heilman E."/>
            <person name="Heiman D."/>
            <person name="Hepburn T."/>
            <person name="Howarth C."/>
            <person name="Jen D."/>
            <person name="Larson L."/>
            <person name="Mehta T."/>
            <person name="Park D."/>
            <person name="Pearson M."/>
            <person name="Roberts A."/>
            <person name="Saif S."/>
            <person name="Shenoy N."/>
            <person name="Sisk P."/>
            <person name="Stolte C."/>
            <person name="Sykes S."/>
            <person name="Thomson T."/>
            <person name="Walk T."/>
            <person name="White J."/>
            <person name="Yandava C."/>
            <person name="Burger G."/>
            <person name="Gray M.W."/>
            <person name="Holland P.W.H."/>
            <person name="King N."/>
            <person name="Lang F.B.F."/>
            <person name="Roger A.J."/>
            <person name="Ruiz-Trillo I."/>
            <person name="Lander E."/>
            <person name="Nusbaum C."/>
        </authorList>
    </citation>
    <scope>NUCLEOTIDE SEQUENCE [LARGE SCALE GENOMIC DNA]</scope>
    <source>
        <strain evidence="14 15">ATCC 50062</strain>
    </source>
</reference>
<dbReference type="InterPro" id="IPR008271">
    <property type="entry name" value="Ser/Thr_kinase_AS"/>
</dbReference>
<evidence type="ECO:0000259" key="11">
    <source>
        <dbReference type="PROSITE" id="PS50011"/>
    </source>
</evidence>
<dbReference type="PROSITE" id="PS00108">
    <property type="entry name" value="PROTEIN_KINASE_ST"/>
    <property type="match status" value="1"/>
</dbReference>
<dbReference type="FunFam" id="3.30.200.20:FF:000550">
    <property type="entry name" value="Serine/threonine-protein kinase greatwall"/>
    <property type="match status" value="1"/>
</dbReference>
<dbReference type="RefSeq" id="XP_013757101.1">
    <property type="nucleotide sequence ID" value="XM_013901647.1"/>
</dbReference>
<feature type="domain" description="Protein kinase" evidence="11">
    <location>
        <begin position="892"/>
        <end position="1181"/>
    </location>
</feature>
<dbReference type="STRING" id="461836.A0A0L0DD67"/>
<evidence type="ECO:0000256" key="1">
    <source>
        <dbReference type="ARBA" id="ARBA00012513"/>
    </source>
</evidence>
<keyword evidence="15" id="KW-1185">Reference proteome</keyword>
<feature type="domain" description="AGC-kinase C-terminal" evidence="13">
    <location>
        <begin position="1182"/>
        <end position="1220"/>
    </location>
</feature>
<dbReference type="InterPro" id="IPR036390">
    <property type="entry name" value="WH_DNA-bd_sf"/>
</dbReference>
<dbReference type="GO" id="GO:0005524">
    <property type="term" value="F:ATP binding"/>
    <property type="evidence" value="ECO:0007669"/>
    <property type="project" value="UniProtKB-KW"/>
</dbReference>
<keyword evidence="4" id="KW-0808">Transferase</keyword>
<dbReference type="InterPro" id="IPR000719">
    <property type="entry name" value="Prot_kinase_dom"/>
</dbReference>
<dbReference type="Gene3D" id="1.10.510.10">
    <property type="entry name" value="Transferase(Phosphotransferase) domain 1"/>
    <property type="match status" value="1"/>
</dbReference>
<evidence type="ECO:0000259" key="12">
    <source>
        <dbReference type="PROSITE" id="PS50186"/>
    </source>
</evidence>
<dbReference type="EC" id="2.7.11.1" evidence="1"/>
<gene>
    <name evidence="14" type="ORF">AMSG_06433</name>
</gene>
<dbReference type="SMART" id="SM00049">
    <property type="entry name" value="DEP"/>
    <property type="match status" value="1"/>
</dbReference>
<dbReference type="Gene3D" id="3.30.200.20">
    <property type="entry name" value="Phosphorylase Kinase, domain 1"/>
    <property type="match status" value="1"/>
</dbReference>
<protein>
    <recommendedName>
        <fullName evidence="1">non-specific serine/threonine protein kinase</fullName>
        <ecNumber evidence="1">2.7.11.1</ecNumber>
    </recommendedName>
</protein>
<dbReference type="FunFam" id="1.10.510.10:FF:000024">
    <property type="entry name" value="Probable serine/threonine-protein kinase cot-1"/>
    <property type="match status" value="1"/>
</dbReference>